<dbReference type="AlphaFoldDB" id="A0A084ARE2"/>
<evidence type="ECO:0000256" key="1">
    <source>
        <dbReference type="SAM" id="MobiDB-lite"/>
    </source>
</evidence>
<protein>
    <submittedName>
        <fullName evidence="2">Uncharacterized protein</fullName>
    </submittedName>
</protein>
<accession>A0A084ARE2</accession>
<name>A0A084ARE2_STACB</name>
<feature type="region of interest" description="Disordered" evidence="1">
    <location>
        <begin position="1"/>
        <end position="30"/>
    </location>
</feature>
<sequence>MLGYSGNRPRSDKHHGKHERSKHKPASSYGADSQAAHFSFLFVVNELVVDYERGSVPPTMDQWNNVLPPETPSGYSFEIVSSVMRYQGGAVTAAQGYGFYRQQAEDGQTRNEGTVWKNCSETAVCATAYKCWSIFSCNPLLPIVISMEDPLVYNSSWHALQFFHPVAGSPLRGISQAAIDDSSMGFGGGLKKFVAGTNPSWIPALVPKTYSNLYTGSYSLRSNGLAGDLPIVIGLMAFSEPRNPDNSTNRVSEIFLGSAAHRGRWRNGKWTHSSAPAGYPKSTDDNPRGFLVSIYYDPDNLVGSTQDTLESFEWRGIIVHES</sequence>
<dbReference type="EMBL" id="KL648600">
    <property type="protein sequence ID" value="KEY67871.1"/>
    <property type="molecule type" value="Genomic_DNA"/>
</dbReference>
<dbReference type="OrthoDB" id="5243686at2759"/>
<evidence type="ECO:0000313" key="3">
    <source>
        <dbReference type="Proteomes" id="UP000028045"/>
    </source>
</evidence>
<feature type="compositionally biased region" description="Basic residues" evidence="1">
    <location>
        <begin position="11"/>
        <end position="25"/>
    </location>
</feature>
<reference evidence="2 3" key="1">
    <citation type="journal article" date="2014" name="BMC Genomics">
        <title>Comparative genome sequencing reveals chemotype-specific gene clusters in the toxigenic black mold Stachybotrys.</title>
        <authorList>
            <person name="Semeiks J."/>
            <person name="Borek D."/>
            <person name="Otwinowski Z."/>
            <person name="Grishin N.V."/>
        </authorList>
    </citation>
    <scope>NUCLEOTIDE SEQUENCE [LARGE SCALE GENOMIC DNA]</scope>
    <source>
        <strain evidence="3">CBS 109288 / IBT 7711</strain>
    </source>
</reference>
<gene>
    <name evidence="2" type="ORF">S7711_05009</name>
</gene>
<dbReference type="Proteomes" id="UP000028045">
    <property type="component" value="Unassembled WGS sequence"/>
</dbReference>
<keyword evidence="3" id="KW-1185">Reference proteome</keyword>
<evidence type="ECO:0000313" key="2">
    <source>
        <dbReference type="EMBL" id="KEY67871.1"/>
    </source>
</evidence>
<proteinExistence type="predicted"/>
<organism evidence="2 3">
    <name type="scientific">Stachybotrys chartarum (strain CBS 109288 / IBT 7711)</name>
    <name type="common">Toxic black mold</name>
    <name type="synonym">Stilbospora chartarum</name>
    <dbReference type="NCBI Taxonomy" id="1280523"/>
    <lineage>
        <taxon>Eukaryota</taxon>
        <taxon>Fungi</taxon>
        <taxon>Dikarya</taxon>
        <taxon>Ascomycota</taxon>
        <taxon>Pezizomycotina</taxon>
        <taxon>Sordariomycetes</taxon>
        <taxon>Hypocreomycetidae</taxon>
        <taxon>Hypocreales</taxon>
        <taxon>Stachybotryaceae</taxon>
        <taxon>Stachybotrys</taxon>
    </lineage>
</organism>
<dbReference type="HOGENOM" id="CLU_070128_0_0_1"/>